<dbReference type="UniPathway" id="UPA00038">
    <property type="reaction ID" value="UER00491"/>
</dbReference>
<accession>A0A6I4VSV7</accession>
<dbReference type="GO" id="GO:0003979">
    <property type="term" value="F:UDP-glucose 6-dehydrogenase activity"/>
    <property type="evidence" value="ECO:0007669"/>
    <property type="project" value="UniProtKB-EC"/>
</dbReference>
<keyword evidence="13" id="KW-1185">Reference proteome</keyword>
<dbReference type="GO" id="GO:0051287">
    <property type="term" value="F:NAD binding"/>
    <property type="evidence" value="ECO:0007669"/>
    <property type="project" value="InterPro"/>
</dbReference>
<feature type="active site" description="Nucleophile" evidence="8">
    <location>
        <position position="262"/>
    </location>
</feature>
<dbReference type="GO" id="GO:0000271">
    <property type="term" value="P:polysaccharide biosynthetic process"/>
    <property type="evidence" value="ECO:0007669"/>
    <property type="project" value="InterPro"/>
</dbReference>
<dbReference type="Pfam" id="PF03720">
    <property type="entry name" value="UDPG_MGDP_dh_C"/>
    <property type="match status" value="1"/>
</dbReference>
<feature type="domain" description="UDP-glucose/GDP-mannose dehydrogenase C-terminal" evidence="11">
    <location>
        <begin position="315"/>
        <end position="416"/>
    </location>
</feature>
<dbReference type="AlphaFoldDB" id="A0A6I4VSV7"/>
<feature type="binding site" evidence="9">
    <location>
        <position position="322"/>
    </location>
    <ligand>
        <name>substrate</name>
    </ligand>
</feature>
<dbReference type="SUPFAM" id="SSF52413">
    <property type="entry name" value="UDP-glucose/GDP-mannose dehydrogenase C-terminal domain"/>
    <property type="match status" value="1"/>
</dbReference>
<dbReference type="InterPro" id="IPR028357">
    <property type="entry name" value="UDPglc_DH_bac"/>
</dbReference>
<dbReference type="PANTHER" id="PTHR43750:SF3">
    <property type="entry name" value="UDP-GLUCOSE 6-DEHYDROGENASE TUAD"/>
    <property type="match status" value="1"/>
</dbReference>
<dbReference type="InterPro" id="IPR036220">
    <property type="entry name" value="UDP-Glc/GDP-Man_DH_C_sf"/>
</dbReference>
<feature type="binding site" evidence="10">
    <location>
        <position position="30"/>
    </location>
    <ligand>
        <name>NAD(+)</name>
        <dbReference type="ChEBI" id="CHEBI:57540"/>
    </ligand>
</feature>
<evidence type="ECO:0000259" key="11">
    <source>
        <dbReference type="SMART" id="SM00984"/>
    </source>
</evidence>
<evidence type="ECO:0000256" key="9">
    <source>
        <dbReference type="PIRSR" id="PIRSR500134-2"/>
    </source>
</evidence>
<dbReference type="InterPro" id="IPR036291">
    <property type="entry name" value="NAD(P)-bd_dom_sf"/>
</dbReference>
<dbReference type="Gene3D" id="1.20.5.100">
    <property type="entry name" value="Cytochrome c1, transmembrane anchor, C-terminal"/>
    <property type="match status" value="1"/>
</dbReference>
<evidence type="ECO:0000256" key="3">
    <source>
        <dbReference type="ARBA" id="ARBA00012954"/>
    </source>
</evidence>
<dbReference type="NCBIfam" id="TIGR03026">
    <property type="entry name" value="NDP-sugDHase"/>
    <property type="match status" value="1"/>
</dbReference>
<reference evidence="12 13" key="1">
    <citation type="submission" date="2019-12" db="EMBL/GenBank/DDBJ databases">
        <title>Whole-genome analyses of novel actinobacteria.</title>
        <authorList>
            <person name="Sahin N."/>
            <person name="Saygin H."/>
        </authorList>
    </citation>
    <scope>NUCLEOTIDE SEQUENCE [LARGE SCALE GENOMIC DNA]</scope>
    <source>
        <strain evidence="12 13">KC615</strain>
    </source>
</reference>
<evidence type="ECO:0000313" key="12">
    <source>
        <dbReference type="EMBL" id="MXQ53548.1"/>
    </source>
</evidence>
<dbReference type="SMART" id="SM00984">
    <property type="entry name" value="UDPG_MGDP_dh_C"/>
    <property type="match status" value="1"/>
</dbReference>
<dbReference type="RefSeq" id="WP_160800907.1">
    <property type="nucleotide sequence ID" value="NZ_WUUL01000004.1"/>
</dbReference>
<keyword evidence="5 7" id="KW-0520">NAD</keyword>
<comment type="pathway">
    <text evidence="1">Nucleotide-sugar biosynthesis; UDP-alpha-D-glucuronate biosynthesis; UDP-alpha-D-glucuronate from UDP-alpha-D-glucose: step 1/1.</text>
</comment>
<evidence type="ECO:0000313" key="13">
    <source>
        <dbReference type="Proteomes" id="UP000430692"/>
    </source>
</evidence>
<dbReference type="Pfam" id="PF03721">
    <property type="entry name" value="UDPG_MGDP_dh_N"/>
    <property type="match status" value="1"/>
</dbReference>
<dbReference type="SUPFAM" id="SSF51735">
    <property type="entry name" value="NAD(P)-binding Rossmann-fold domains"/>
    <property type="match status" value="1"/>
</dbReference>
<feature type="binding site" evidence="9">
    <location>
        <position position="206"/>
    </location>
    <ligand>
        <name>substrate</name>
    </ligand>
</feature>
<dbReference type="Gene3D" id="3.40.50.720">
    <property type="entry name" value="NAD(P)-binding Rossmann-like Domain"/>
    <property type="match status" value="2"/>
</dbReference>
<dbReference type="PANTHER" id="PTHR43750">
    <property type="entry name" value="UDP-GLUCOSE 6-DEHYDROGENASE TUAD"/>
    <property type="match status" value="1"/>
</dbReference>
<proteinExistence type="inferred from homology"/>
<dbReference type="GO" id="GO:0006065">
    <property type="term" value="P:UDP-glucuronate biosynthetic process"/>
    <property type="evidence" value="ECO:0007669"/>
    <property type="project" value="UniProtKB-UniPathway"/>
</dbReference>
<dbReference type="InterPro" id="IPR017476">
    <property type="entry name" value="UDP-Glc/GDP-Man"/>
</dbReference>
<feature type="binding site" evidence="9">
    <location>
        <begin position="251"/>
        <end position="255"/>
    </location>
    <ligand>
        <name>substrate</name>
    </ligand>
</feature>
<dbReference type="PIRSF" id="PIRSF000124">
    <property type="entry name" value="UDPglc_GDPman_dh"/>
    <property type="match status" value="1"/>
</dbReference>
<feature type="binding site" evidence="9">
    <location>
        <position position="259"/>
    </location>
    <ligand>
        <name>substrate</name>
    </ligand>
</feature>
<evidence type="ECO:0000256" key="8">
    <source>
        <dbReference type="PIRSR" id="PIRSR500134-1"/>
    </source>
</evidence>
<evidence type="ECO:0000256" key="4">
    <source>
        <dbReference type="ARBA" id="ARBA00023002"/>
    </source>
</evidence>
<evidence type="ECO:0000256" key="5">
    <source>
        <dbReference type="ARBA" id="ARBA00023027"/>
    </source>
</evidence>
<dbReference type="InterPro" id="IPR014027">
    <property type="entry name" value="UDP-Glc/GDP-Man_DH_C"/>
</dbReference>
<protein>
    <recommendedName>
        <fullName evidence="3 7">UDP-glucose 6-dehydrogenase</fullName>
        <ecNumber evidence="3 7">1.1.1.22</ecNumber>
    </recommendedName>
</protein>
<dbReference type="SUPFAM" id="SSF48179">
    <property type="entry name" value="6-phosphogluconate dehydrogenase C-terminal domain-like"/>
    <property type="match status" value="1"/>
</dbReference>
<comment type="catalytic activity">
    <reaction evidence="6 7">
        <text>UDP-alpha-D-glucose + 2 NAD(+) + H2O = UDP-alpha-D-glucuronate + 2 NADH + 3 H(+)</text>
        <dbReference type="Rhea" id="RHEA:23596"/>
        <dbReference type="ChEBI" id="CHEBI:15377"/>
        <dbReference type="ChEBI" id="CHEBI:15378"/>
        <dbReference type="ChEBI" id="CHEBI:57540"/>
        <dbReference type="ChEBI" id="CHEBI:57945"/>
        <dbReference type="ChEBI" id="CHEBI:58052"/>
        <dbReference type="ChEBI" id="CHEBI:58885"/>
        <dbReference type="EC" id="1.1.1.22"/>
    </reaction>
</comment>
<dbReference type="InterPro" id="IPR001732">
    <property type="entry name" value="UDP-Glc/GDP-Man_DH_N"/>
</dbReference>
<feature type="binding site" evidence="10">
    <location>
        <position position="35"/>
    </location>
    <ligand>
        <name>NAD(+)</name>
        <dbReference type="ChEBI" id="CHEBI:57540"/>
    </ligand>
</feature>
<keyword evidence="4 7" id="KW-0560">Oxidoreductase</keyword>
<dbReference type="Pfam" id="PF00984">
    <property type="entry name" value="UDPG_MGDP_dh"/>
    <property type="match status" value="1"/>
</dbReference>
<feature type="binding site" evidence="10">
    <location>
        <position position="265"/>
    </location>
    <ligand>
        <name>NAD(+)</name>
        <dbReference type="ChEBI" id="CHEBI:57540"/>
    </ligand>
</feature>
<comment type="similarity">
    <text evidence="2 7">Belongs to the UDP-glucose/GDP-mannose dehydrogenase family.</text>
</comment>
<organism evidence="12 13">
    <name type="scientific">Shimazuella alba</name>
    <dbReference type="NCBI Taxonomy" id="2690964"/>
    <lineage>
        <taxon>Bacteria</taxon>
        <taxon>Bacillati</taxon>
        <taxon>Bacillota</taxon>
        <taxon>Bacilli</taxon>
        <taxon>Bacillales</taxon>
        <taxon>Thermoactinomycetaceae</taxon>
        <taxon>Shimazuella</taxon>
    </lineage>
</organism>
<gene>
    <name evidence="12" type="ORF">GSM42_07360</name>
</gene>
<sequence length="434" mass="47627">MNVAVIGMGYVGATMSVALGLHGHQVLGIDVDKEKIASFNKGIIPIYEIGMEENLLSLMEAKQITFSEDLSDIDTCQVVMIAVGTPASADGRADLSYIEEVAKQLGKVMNRKKIIVIKSTVPVGTCDVVSHIIQDEQKRRGVSIPFEIVSNPEFLREGRALQDALYPERIVIGCSSSQAKKVMNELYHKVADKILFTSVRNSEMIKYASNAFLATKISFVNELARLTERVGADITEVARGMGMDSRIGEKFLHAGIGYGGSCFPKDTEALLAIGKDAEVELSLLQAVKKVNISQIKWFCQKMKTCMGHLQNKKIAVLGLTFKPNTDDIREAPALRILDFLMENGAAVSAFDPKGMKATSSLYPEVNYCATPLQAIRNTEAIILATEWPEIVKLDWKTAAKIVAKPILFDGRNALNPVEMENWGYHYTGVGVFTS</sequence>
<feature type="binding site" evidence="10">
    <location>
        <position position="157"/>
    </location>
    <ligand>
        <name>NAD(+)</name>
        <dbReference type="ChEBI" id="CHEBI:57540"/>
    </ligand>
</feature>
<dbReference type="InterPro" id="IPR014026">
    <property type="entry name" value="UDP-Glc/GDP-Man_DH_dimer"/>
</dbReference>
<dbReference type="EMBL" id="WUUL01000004">
    <property type="protein sequence ID" value="MXQ53548.1"/>
    <property type="molecule type" value="Genomic_DNA"/>
</dbReference>
<evidence type="ECO:0000256" key="2">
    <source>
        <dbReference type="ARBA" id="ARBA00006601"/>
    </source>
</evidence>
<dbReference type="PIRSF" id="PIRSF500134">
    <property type="entry name" value="UDPglc_DH_bac"/>
    <property type="match status" value="1"/>
</dbReference>
<comment type="caution">
    <text evidence="12">The sequence shown here is derived from an EMBL/GenBank/DDBJ whole genome shotgun (WGS) entry which is preliminary data.</text>
</comment>
<feature type="binding site" evidence="10">
    <location>
        <position position="120"/>
    </location>
    <ligand>
        <name>NAD(+)</name>
        <dbReference type="ChEBI" id="CHEBI:57540"/>
    </ligand>
</feature>
<evidence type="ECO:0000256" key="7">
    <source>
        <dbReference type="PIRNR" id="PIRNR000124"/>
    </source>
</evidence>
<dbReference type="Proteomes" id="UP000430692">
    <property type="component" value="Unassembled WGS sequence"/>
</dbReference>
<dbReference type="InterPro" id="IPR008927">
    <property type="entry name" value="6-PGluconate_DH-like_C_sf"/>
</dbReference>
<feature type="binding site" evidence="10">
    <location>
        <position position="329"/>
    </location>
    <ligand>
        <name>NAD(+)</name>
        <dbReference type="ChEBI" id="CHEBI:57540"/>
    </ligand>
</feature>
<evidence type="ECO:0000256" key="10">
    <source>
        <dbReference type="PIRSR" id="PIRSR500134-3"/>
    </source>
</evidence>
<dbReference type="EC" id="1.1.1.22" evidence="3 7"/>
<feature type="binding site" evidence="10">
    <location>
        <position position="85"/>
    </location>
    <ligand>
        <name>NAD(+)</name>
        <dbReference type="ChEBI" id="CHEBI:57540"/>
    </ligand>
</feature>
<evidence type="ECO:0000256" key="1">
    <source>
        <dbReference type="ARBA" id="ARBA00004701"/>
    </source>
</evidence>
<feature type="binding site" evidence="9">
    <location>
        <begin position="154"/>
        <end position="157"/>
    </location>
    <ligand>
        <name>substrate</name>
    </ligand>
</feature>
<evidence type="ECO:0000256" key="6">
    <source>
        <dbReference type="ARBA" id="ARBA00047473"/>
    </source>
</evidence>
<name>A0A6I4VSV7_9BACL</name>